<organism evidence="5 6">
    <name type="scientific">Natrarchaeobius chitinivorans</name>
    <dbReference type="NCBI Taxonomy" id="1679083"/>
    <lineage>
        <taxon>Archaea</taxon>
        <taxon>Methanobacteriati</taxon>
        <taxon>Methanobacteriota</taxon>
        <taxon>Stenosarchaea group</taxon>
        <taxon>Halobacteria</taxon>
        <taxon>Halobacteriales</taxon>
        <taxon>Natrialbaceae</taxon>
        <taxon>Natrarchaeobius</taxon>
    </lineage>
</organism>
<gene>
    <name evidence="5" type="ORF">EA473_15445</name>
</gene>
<dbReference type="Gene3D" id="3.90.1150.10">
    <property type="entry name" value="Aspartate Aminotransferase, domain 1"/>
    <property type="match status" value="1"/>
</dbReference>
<dbReference type="GO" id="GO:0030170">
    <property type="term" value="F:pyridoxal phosphate binding"/>
    <property type="evidence" value="ECO:0007669"/>
    <property type="project" value="InterPro"/>
</dbReference>
<keyword evidence="5" id="KW-0808">Transferase</keyword>
<feature type="region of interest" description="Disordered" evidence="4">
    <location>
        <begin position="1"/>
        <end position="28"/>
    </location>
</feature>
<dbReference type="PIRSF" id="PIRSF001434">
    <property type="entry name" value="CGS"/>
    <property type="match status" value="1"/>
</dbReference>
<dbReference type="EC" id="2.5.1.48" evidence="5"/>
<dbReference type="CDD" id="cd00614">
    <property type="entry name" value="CGS_like"/>
    <property type="match status" value="1"/>
</dbReference>
<dbReference type="NCBIfam" id="NF005871">
    <property type="entry name" value="PRK07811.1"/>
    <property type="match status" value="1"/>
</dbReference>
<dbReference type="InterPro" id="IPR015421">
    <property type="entry name" value="PyrdxlP-dep_Trfase_major"/>
</dbReference>
<dbReference type="PROSITE" id="PS00868">
    <property type="entry name" value="CYS_MET_METAB_PP"/>
    <property type="match status" value="1"/>
</dbReference>
<dbReference type="GO" id="GO:0003962">
    <property type="term" value="F:cystathionine gamma-synthase activity"/>
    <property type="evidence" value="ECO:0007669"/>
    <property type="project" value="UniProtKB-EC"/>
</dbReference>
<dbReference type="InterPro" id="IPR000277">
    <property type="entry name" value="Cys/Met-Metab_PyrdxlP-dep_enz"/>
</dbReference>
<accession>A0A3N6MAN7</accession>
<dbReference type="InterPro" id="IPR054542">
    <property type="entry name" value="Cys_met_metab_PP"/>
</dbReference>
<feature type="compositionally biased region" description="Basic and acidic residues" evidence="4">
    <location>
        <begin position="1"/>
        <end position="26"/>
    </location>
</feature>
<dbReference type="FunFam" id="3.90.1150.10:FF:000008">
    <property type="entry name" value="Cystathionine gamma-synthase"/>
    <property type="match status" value="1"/>
</dbReference>
<comment type="cofactor">
    <cofactor evidence="1">
        <name>pyridoxal 5'-phosphate</name>
        <dbReference type="ChEBI" id="CHEBI:597326"/>
    </cofactor>
</comment>
<name>A0A3N6MAN7_NATCH</name>
<dbReference type="FunFam" id="3.40.640.10:FF:000009">
    <property type="entry name" value="Cystathionine gamma-synthase homolog"/>
    <property type="match status" value="1"/>
</dbReference>
<evidence type="ECO:0000256" key="2">
    <source>
        <dbReference type="ARBA" id="ARBA00009077"/>
    </source>
</evidence>
<proteinExistence type="inferred from homology"/>
<dbReference type="PANTHER" id="PTHR11808:SF15">
    <property type="entry name" value="CYSTATHIONINE GAMMA-LYASE"/>
    <property type="match status" value="1"/>
</dbReference>
<sequence length="392" mass="42577">MDDDPADGHEYRIETRSIHAGQHPDEETGALMTPIHANSTYEQDAPGEHRGYEYSRTGNPTRTDLEANLASLENAEYGRCFSSGMASINTVLNLLSAGDHVVTGNDVYGGTHRIFTQVYEEYDLEFSFVDMTDLSAIEDAFRDETELLWLETPTNPLMSIVDIEGAADIAHGHDALCAIDNTFATPYLQQPLDLGADVVSHSLTKYLGGHSDVVGGALVTNDEELDEQFGFYQNAVGATPGPFECFLVLRGTKTLPVRMDRHCENANVLAAWLEGHPDVDRVYYPGLESHPGHDIADEQMADFGGMLSFELDASLEEASAVVSNTDVFTLAESLGGVESLIEQPAPMTHAAIPREERLEAGLTDGLIRVSVGIEHADDLIADLEGAIYTALS</sequence>
<feature type="region of interest" description="Disordered" evidence="4">
    <location>
        <begin position="41"/>
        <end position="60"/>
    </location>
</feature>
<dbReference type="Gene3D" id="3.40.640.10">
    <property type="entry name" value="Type I PLP-dependent aspartate aminotransferase-like (Major domain)"/>
    <property type="match status" value="1"/>
</dbReference>
<evidence type="ECO:0000313" key="6">
    <source>
        <dbReference type="Proteomes" id="UP000282323"/>
    </source>
</evidence>
<dbReference type="InterPro" id="IPR015422">
    <property type="entry name" value="PyrdxlP-dep_Trfase_small"/>
</dbReference>
<dbReference type="OrthoDB" id="43458at2157"/>
<keyword evidence="6" id="KW-1185">Reference proteome</keyword>
<dbReference type="SUPFAM" id="SSF53383">
    <property type="entry name" value="PLP-dependent transferases"/>
    <property type="match status" value="1"/>
</dbReference>
<dbReference type="GO" id="GO:0019343">
    <property type="term" value="P:cysteine biosynthetic process via cystathionine"/>
    <property type="evidence" value="ECO:0007669"/>
    <property type="project" value="TreeGrafter"/>
</dbReference>
<evidence type="ECO:0000256" key="3">
    <source>
        <dbReference type="ARBA" id="ARBA00022898"/>
    </source>
</evidence>
<reference evidence="5 6" key="1">
    <citation type="submission" date="2018-10" db="EMBL/GenBank/DDBJ databases">
        <title>Natrarchaeobius chitinivorans gen. nov., sp. nov., and Natrarchaeobius haloalkaliphilus sp. nov., alkaliphilic, chitin-utilizing haloarchaea from hypersaline alkaline lakes.</title>
        <authorList>
            <person name="Sorokin D.Y."/>
            <person name="Elcheninov A.G."/>
            <person name="Kostrikina N.A."/>
            <person name="Bale N.J."/>
            <person name="Sinninghe Damste J.S."/>
            <person name="Khijniak T.V."/>
            <person name="Kublanov I.V."/>
            <person name="Toshchakov S.V."/>
        </authorList>
    </citation>
    <scope>NUCLEOTIDE SEQUENCE [LARGE SCALE GENOMIC DNA]</scope>
    <source>
        <strain evidence="5 6">AArcht4T</strain>
    </source>
</reference>
<dbReference type="Proteomes" id="UP000282323">
    <property type="component" value="Unassembled WGS sequence"/>
</dbReference>
<comment type="similarity">
    <text evidence="2">Belongs to the trans-sulfuration enzymes family.</text>
</comment>
<protein>
    <submittedName>
        <fullName evidence="5">Cystathionine gamma-synthase</fullName>
        <ecNumber evidence="5">2.5.1.48</ecNumber>
    </submittedName>
</protein>
<keyword evidence="3" id="KW-0663">Pyridoxal phosphate</keyword>
<evidence type="ECO:0000256" key="4">
    <source>
        <dbReference type="SAM" id="MobiDB-lite"/>
    </source>
</evidence>
<dbReference type="AlphaFoldDB" id="A0A3N6MAN7"/>
<dbReference type="PANTHER" id="PTHR11808">
    <property type="entry name" value="TRANS-SULFURATION ENZYME FAMILY MEMBER"/>
    <property type="match status" value="1"/>
</dbReference>
<dbReference type="GO" id="GO:0005737">
    <property type="term" value="C:cytoplasm"/>
    <property type="evidence" value="ECO:0007669"/>
    <property type="project" value="TreeGrafter"/>
</dbReference>
<dbReference type="EMBL" id="REGA01000014">
    <property type="protein sequence ID" value="RQG93420.1"/>
    <property type="molecule type" value="Genomic_DNA"/>
</dbReference>
<comment type="caution">
    <text evidence="5">The sequence shown here is derived from an EMBL/GenBank/DDBJ whole genome shotgun (WGS) entry which is preliminary data.</text>
</comment>
<evidence type="ECO:0000313" key="5">
    <source>
        <dbReference type="EMBL" id="RQG93420.1"/>
    </source>
</evidence>
<dbReference type="RefSeq" id="WP_124196496.1">
    <property type="nucleotide sequence ID" value="NZ_REGA01000014.1"/>
</dbReference>
<evidence type="ECO:0000256" key="1">
    <source>
        <dbReference type="ARBA" id="ARBA00001933"/>
    </source>
</evidence>
<dbReference type="GO" id="GO:0019346">
    <property type="term" value="P:transsulfuration"/>
    <property type="evidence" value="ECO:0007669"/>
    <property type="project" value="InterPro"/>
</dbReference>
<dbReference type="Pfam" id="PF01053">
    <property type="entry name" value="Cys_Met_Meta_PP"/>
    <property type="match status" value="1"/>
</dbReference>
<dbReference type="InterPro" id="IPR015424">
    <property type="entry name" value="PyrdxlP-dep_Trfase"/>
</dbReference>
<dbReference type="GO" id="GO:0004123">
    <property type="term" value="F:cystathionine gamma-lyase activity"/>
    <property type="evidence" value="ECO:0007669"/>
    <property type="project" value="TreeGrafter"/>
</dbReference>